<organism evidence="2 3">
    <name type="scientific">Anaeromyxobacter dehalogenans (strain 2CP-C)</name>
    <dbReference type="NCBI Taxonomy" id="290397"/>
    <lineage>
        <taxon>Bacteria</taxon>
        <taxon>Pseudomonadati</taxon>
        <taxon>Myxococcota</taxon>
        <taxon>Myxococcia</taxon>
        <taxon>Myxococcales</taxon>
        <taxon>Cystobacterineae</taxon>
        <taxon>Anaeromyxobacteraceae</taxon>
        <taxon>Anaeromyxobacter</taxon>
    </lineage>
</organism>
<evidence type="ECO:0000313" key="3">
    <source>
        <dbReference type="Proteomes" id="UP000001935"/>
    </source>
</evidence>
<dbReference type="Gene3D" id="1.25.40.10">
    <property type="entry name" value="Tetratricopeptide repeat domain"/>
    <property type="match status" value="1"/>
</dbReference>
<dbReference type="RefSeq" id="WP_011420067.1">
    <property type="nucleotide sequence ID" value="NC_007760.1"/>
</dbReference>
<dbReference type="EMBL" id="CP000251">
    <property type="protein sequence ID" value="ABC80784.1"/>
    <property type="molecule type" value="Genomic_DNA"/>
</dbReference>
<proteinExistence type="predicted"/>
<dbReference type="SUPFAM" id="SSF48452">
    <property type="entry name" value="TPR-like"/>
    <property type="match status" value="1"/>
</dbReference>
<evidence type="ECO:0000256" key="1">
    <source>
        <dbReference type="SAM" id="SignalP"/>
    </source>
</evidence>
<dbReference type="Proteomes" id="UP000001935">
    <property type="component" value="Chromosome"/>
</dbReference>
<reference evidence="2 3" key="1">
    <citation type="submission" date="2006-01" db="EMBL/GenBank/DDBJ databases">
        <title>Complete sequence of Anaeromyxobacter dehalogenans 2CP-C.</title>
        <authorList>
            <consortium name="US DOE Joint Genome Institute"/>
            <person name="Copeland A."/>
            <person name="Lucas S."/>
            <person name="Lapidus A."/>
            <person name="Barry K."/>
            <person name="Detter J.C."/>
            <person name="Glavina T."/>
            <person name="Hammon N."/>
            <person name="Israni S."/>
            <person name="Pitluck S."/>
            <person name="Brettin T."/>
            <person name="Bruce D."/>
            <person name="Han C."/>
            <person name="Tapia R."/>
            <person name="Gilna P."/>
            <person name="Kiss H."/>
            <person name="Schmutz J."/>
            <person name="Larimer F."/>
            <person name="Land M."/>
            <person name="Kyrpides N."/>
            <person name="Anderson I."/>
            <person name="Sanford R.A."/>
            <person name="Ritalahti K.M."/>
            <person name="Thomas H.S."/>
            <person name="Kirby J.R."/>
            <person name="Zhulin I.B."/>
            <person name="Loeffler F.E."/>
            <person name="Richardson P."/>
        </authorList>
    </citation>
    <scope>NUCLEOTIDE SEQUENCE [LARGE SCALE GENOMIC DNA]</scope>
    <source>
        <strain evidence="2 3">2CP-C</strain>
    </source>
</reference>
<dbReference type="OrthoDB" id="8743524at2"/>
<name>Q2IPQ2_ANADE</name>
<feature type="signal peptide" evidence="1">
    <location>
        <begin position="1"/>
        <end position="31"/>
    </location>
</feature>
<dbReference type="HOGENOM" id="CLU_606419_0_0_7"/>
<dbReference type="eggNOG" id="ENOG50338HB">
    <property type="taxonomic scope" value="Bacteria"/>
</dbReference>
<evidence type="ECO:0000313" key="2">
    <source>
        <dbReference type="EMBL" id="ABC80784.1"/>
    </source>
</evidence>
<dbReference type="KEGG" id="ade:Adeh_1009"/>
<keyword evidence="1" id="KW-0732">Signal</keyword>
<evidence type="ECO:0008006" key="4">
    <source>
        <dbReference type="Google" id="ProtNLM"/>
    </source>
</evidence>
<protein>
    <recommendedName>
        <fullName evidence="4">Tetratricopeptide repeat protein</fullName>
    </recommendedName>
</protein>
<gene>
    <name evidence="2" type="ordered locus">Adeh_1009</name>
</gene>
<feature type="chain" id="PRO_5004210363" description="Tetratricopeptide repeat protein" evidence="1">
    <location>
        <begin position="32"/>
        <end position="451"/>
    </location>
</feature>
<sequence length="451" mass="49033">MARSLVVRRTRRCLLAAGMALAALAGGPAAAQPGMRVVYDKVETVTNTASGSPEGKVTRSTLTVRLAPAALAVRDGDAEQVFDFRSARALLLDHAGRTASELSLYALPAFRERELENRRALARMLAVMDRAPDLADAEAELGMRMDPPARAKVKERRRDGARVFSVNDRQVTSFVAAERTVPPELVAAVSRLYLYGAALHPLVRAELLKEPRLPSRLEFSWQLVQERTTVAWTLREIADEPFDARAARAPYPSKPLRDEGVVALACRVRAGEAGTPPAAASYLERAERLLGEGRGFEAFLVAFESRLAGAEAPDALLRRCGDAARGDARMQALARSMELEAKDPKGALALLLPLEADGLEGGEVLHVLRANQHLRVGDGDAALKAFTRALAASPFLLGAWMDAGQLFADGYDTPSAWTCWDAARAIAPGHPMLKRVDELEASLRRRRPEYF</sequence>
<dbReference type="InterPro" id="IPR011990">
    <property type="entry name" value="TPR-like_helical_dom_sf"/>
</dbReference>
<dbReference type="AlphaFoldDB" id="Q2IPQ2"/>
<accession>Q2IPQ2</accession>